<dbReference type="EMBL" id="KN840642">
    <property type="protein sequence ID" value="KIP02958.1"/>
    <property type="molecule type" value="Genomic_DNA"/>
</dbReference>
<proteinExistence type="inferred from homology"/>
<name>A0A0C3PCS0_PHLG1</name>
<dbReference type="Gene3D" id="1.25.40.10">
    <property type="entry name" value="Tetratricopeptide repeat domain"/>
    <property type="match status" value="1"/>
</dbReference>
<feature type="domain" description="U3 small nucleolar RNA-associated protein 6 N-terminal" evidence="7">
    <location>
        <begin position="9"/>
        <end position="91"/>
    </location>
</feature>
<evidence type="ECO:0000313" key="8">
    <source>
        <dbReference type="EMBL" id="KIP02958.1"/>
    </source>
</evidence>
<evidence type="ECO:0000259" key="7">
    <source>
        <dbReference type="Pfam" id="PF08640"/>
    </source>
</evidence>
<dbReference type="InterPro" id="IPR055347">
    <property type="entry name" value="UTP6_N"/>
</dbReference>
<organism evidence="8 9">
    <name type="scientific">Phlebiopsis gigantea (strain 11061_1 CR5-6)</name>
    <name type="common">White-rot fungus</name>
    <name type="synonym">Peniophora gigantea</name>
    <dbReference type="NCBI Taxonomy" id="745531"/>
    <lineage>
        <taxon>Eukaryota</taxon>
        <taxon>Fungi</taxon>
        <taxon>Dikarya</taxon>
        <taxon>Basidiomycota</taxon>
        <taxon>Agaricomycotina</taxon>
        <taxon>Agaricomycetes</taxon>
        <taxon>Polyporales</taxon>
        <taxon>Phanerochaetaceae</taxon>
        <taxon>Phlebiopsis</taxon>
    </lineage>
</organism>
<dbReference type="GO" id="GO:0000462">
    <property type="term" value="P:maturation of SSU-rRNA from tricistronic rRNA transcript (SSU-rRNA, 5.8S rRNA, LSU-rRNA)"/>
    <property type="evidence" value="ECO:0007669"/>
    <property type="project" value="InterPro"/>
</dbReference>
<dbReference type="Proteomes" id="UP000053257">
    <property type="component" value="Unassembled WGS sequence"/>
</dbReference>
<sequence length="396" mass="44586">MERVQFQQEQMLAELKDLVQKGLFTQQEIKQIMKKRTAFETVLVRRVAKKNDYLRYASYEMGLEALRKKRAERLKLPRTSPSVSDYALVRRQFHIFERALKKFKSDVGLWIQYIQLAKKEGARSLVGRISARALQLHPNVPSLYIIAAQHELAHLSPSAARVLLQRGIRLNGESVEMWREYVKFELGFVESMRRRWVVLGIDSDEKGKKKAEENAEEGMSEGEVEQIQTEADGEGGDAEQARKAIMQGAIVKSVISNAVKAVPKATLFTALHELLSSYPTTPGLRSSSLDHLHTLLQQTLPTDPIAVKLTATRNLLPNLTADGLVDALRDANEKMVTAVKNACAHGDGEGMAQAYADFIHEQVERGDMDVSLVSSMQRPLFPFAATYIVESRRRTL</sequence>
<comment type="similarity">
    <text evidence="2">Belongs to the UTP6 family.</text>
</comment>
<dbReference type="GO" id="GO:0032040">
    <property type="term" value="C:small-subunit processome"/>
    <property type="evidence" value="ECO:0007669"/>
    <property type="project" value="TreeGrafter"/>
</dbReference>
<evidence type="ECO:0000256" key="4">
    <source>
        <dbReference type="ARBA" id="ARBA00022737"/>
    </source>
</evidence>
<keyword evidence="5" id="KW-0539">Nucleus</keyword>
<evidence type="ECO:0000256" key="6">
    <source>
        <dbReference type="SAM" id="MobiDB-lite"/>
    </source>
</evidence>
<dbReference type="Pfam" id="PF08640">
    <property type="entry name" value="U3_assoc_6"/>
    <property type="match status" value="1"/>
</dbReference>
<dbReference type="InterPro" id="IPR011990">
    <property type="entry name" value="TPR-like_helical_dom_sf"/>
</dbReference>
<dbReference type="SMART" id="SM00386">
    <property type="entry name" value="HAT"/>
    <property type="match status" value="4"/>
</dbReference>
<evidence type="ECO:0000256" key="3">
    <source>
        <dbReference type="ARBA" id="ARBA00022552"/>
    </source>
</evidence>
<dbReference type="GO" id="GO:0034388">
    <property type="term" value="C:Pwp2p-containing subcomplex of 90S preribosome"/>
    <property type="evidence" value="ECO:0007669"/>
    <property type="project" value="TreeGrafter"/>
</dbReference>
<dbReference type="InterPro" id="IPR003107">
    <property type="entry name" value="HAT"/>
</dbReference>
<feature type="compositionally biased region" description="Acidic residues" evidence="6">
    <location>
        <begin position="214"/>
        <end position="224"/>
    </location>
</feature>
<dbReference type="InterPro" id="IPR013949">
    <property type="entry name" value="Utp6"/>
</dbReference>
<accession>A0A0C3PCS0</accession>
<gene>
    <name evidence="8" type="ORF">PHLGIDRAFT_111451</name>
</gene>
<dbReference type="OrthoDB" id="28112at2759"/>
<evidence type="ECO:0000256" key="5">
    <source>
        <dbReference type="ARBA" id="ARBA00023242"/>
    </source>
</evidence>
<comment type="subcellular location">
    <subcellularLocation>
        <location evidence="1">Nucleus</location>
        <location evidence="1">Nucleolus</location>
    </subcellularLocation>
</comment>
<evidence type="ECO:0000256" key="1">
    <source>
        <dbReference type="ARBA" id="ARBA00004604"/>
    </source>
</evidence>
<dbReference type="STRING" id="745531.A0A0C3PCS0"/>
<dbReference type="GO" id="GO:0030515">
    <property type="term" value="F:snoRNA binding"/>
    <property type="evidence" value="ECO:0007669"/>
    <property type="project" value="InterPro"/>
</dbReference>
<keyword evidence="9" id="KW-1185">Reference proteome</keyword>
<keyword evidence="4" id="KW-0677">Repeat</keyword>
<keyword evidence="3" id="KW-0698">rRNA processing</keyword>
<dbReference type="PANTHER" id="PTHR23271:SF1">
    <property type="entry name" value="U3 SMALL NUCLEOLAR RNA-ASSOCIATED PROTEIN 6 HOMOLOG"/>
    <property type="match status" value="1"/>
</dbReference>
<dbReference type="PANTHER" id="PTHR23271">
    <property type="entry name" value="HEPATOCELLULAR CARCINOMA-ASSOCIATED ANTIGEN 66"/>
    <property type="match status" value="1"/>
</dbReference>
<evidence type="ECO:0000256" key="2">
    <source>
        <dbReference type="ARBA" id="ARBA00010734"/>
    </source>
</evidence>
<reference evidence="8 9" key="1">
    <citation type="journal article" date="2014" name="PLoS Genet.">
        <title>Analysis of the Phlebiopsis gigantea genome, transcriptome and secretome provides insight into its pioneer colonization strategies of wood.</title>
        <authorList>
            <person name="Hori C."/>
            <person name="Ishida T."/>
            <person name="Igarashi K."/>
            <person name="Samejima M."/>
            <person name="Suzuki H."/>
            <person name="Master E."/>
            <person name="Ferreira P."/>
            <person name="Ruiz-Duenas F.J."/>
            <person name="Held B."/>
            <person name="Canessa P."/>
            <person name="Larrondo L.F."/>
            <person name="Schmoll M."/>
            <person name="Druzhinina I.S."/>
            <person name="Kubicek C.P."/>
            <person name="Gaskell J.A."/>
            <person name="Kersten P."/>
            <person name="St John F."/>
            <person name="Glasner J."/>
            <person name="Sabat G."/>
            <person name="Splinter BonDurant S."/>
            <person name="Syed K."/>
            <person name="Yadav J."/>
            <person name="Mgbeahuruike A.C."/>
            <person name="Kovalchuk A."/>
            <person name="Asiegbu F.O."/>
            <person name="Lackner G."/>
            <person name="Hoffmeister D."/>
            <person name="Rencoret J."/>
            <person name="Gutierrez A."/>
            <person name="Sun H."/>
            <person name="Lindquist E."/>
            <person name="Barry K."/>
            <person name="Riley R."/>
            <person name="Grigoriev I.V."/>
            <person name="Henrissat B."/>
            <person name="Kues U."/>
            <person name="Berka R.M."/>
            <person name="Martinez A.T."/>
            <person name="Covert S.F."/>
            <person name="Blanchette R.A."/>
            <person name="Cullen D."/>
        </authorList>
    </citation>
    <scope>NUCLEOTIDE SEQUENCE [LARGE SCALE GENOMIC DNA]</scope>
    <source>
        <strain evidence="8 9">11061_1 CR5-6</strain>
    </source>
</reference>
<protein>
    <recommendedName>
        <fullName evidence="7">U3 small nucleolar RNA-associated protein 6 N-terminal domain-containing protein</fullName>
    </recommendedName>
</protein>
<evidence type="ECO:0000313" key="9">
    <source>
        <dbReference type="Proteomes" id="UP000053257"/>
    </source>
</evidence>
<dbReference type="AlphaFoldDB" id="A0A0C3PCS0"/>
<feature type="region of interest" description="Disordered" evidence="6">
    <location>
        <begin position="207"/>
        <end position="239"/>
    </location>
</feature>
<dbReference type="SUPFAM" id="SSF48452">
    <property type="entry name" value="TPR-like"/>
    <property type="match status" value="1"/>
</dbReference>
<dbReference type="HOGENOM" id="CLU_026025_1_0_1"/>